<dbReference type="EMBL" id="CADCXV010001046">
    <property type="protein sequence ID" value="CAB0040729.1"/>
    <property type="molecule type" value="Genomic_DNA"/>
</dbReference>
<proteinExistence type="predicted"/>
<evidence type="ECO:0000313" key="3">
    <source>
        <dbReference type="Proteomes" id="UP000479190"/>
    </source>
</evidence>
<evidence type="ECO:0000313" key="2">
    <source>
        <dbReference type="EMBL" id="CAB0040729.1"/>
    </source>
</evidence>
<dbReference type="Proteomes" id="UP000479190">
    <property type="component" value="Unassembled WGS sequence"/>
</dbReference>
<evidence type="ECO:0000256" key="1">
    <source>
        <dbReference type="SAM" id="MobiDB-lite"/>
    </source>
</evidence>
<reference evidence="2 3" key="1">
    <citation type="submission" date="2020-02" db="EMBL/GenBank/DDBJ databases">
        <authorList>
            <person name="Ferguson B K."/>
        </authorList>
    </citation>
    <scope>NUCLEOTIDE SEQUENCE [LARGE SCALE GENOMIC DNA]</scope>
</reference>
<dbReference type="AlphaFoldDB" id="A0A6H5ITJ8"/>
<name>A0A6H5ITJ8_9HYME</name>
<organism evidence="2 3">
    <name type="scientific">Trichogramma brassicae</name>
    <dbReference type="NCBI Taxonomy" id="86971"/>
    <lineage>
        <taxon>Eukaryota</taxon>
        <taxon>Metazoa</taxon>
        <taxon>Ecdysozoa</taxon>
        <taxon>Arthropoda</taxon>
        <taxon>Hexapoda</taxon>
        <taxon>Insecta</taxon>
        <taxon>Pterygota</taxon>
        <taxon>Neoptera</taxon>
        <taxon>Endopterygota</taxon>
        <taxon>Hymenoptera</taxon>
        <taxon>Apocrita</taxon>
        <taxon>Proctotrupomorpha</taxon>
        <taxon>Chalcidoidea</taxon>
        <taxon>Trichogrammatidae</taxon>
        <taxon>Trichogramma</taxon>
    </lineage>
</organism>
<feature type="compositionally biased region" description="Basic and acidic residues" evidence="1">
    <location>
        <begin position="57"/>
        <end position="72"/>
    </location>
</feature>
<feature type="region of interest" description="Disordered" evidence="1">
    <location>
        <begin position="57"/>
        <end position="81"/>
    </location>
</feature>
<gene>
    <name evidence="2" type="ORF">TBRA_LOCUS12423</name>
</gene>
<protein>
    <submittedName>
        <fullName evidence="2">Uncharacterized protein</fullName>
    </submittedName>
</protein>
<accession>A0A6H5ITJ8</accession>
<keyword evidence="3" id="KW-1185">Reference proteome</keyword>
<sequence length="586" mass="66063">MAPPAQATVATIEQFKLKLTIWREVIPTYEGGTRLLSYYTQQCDAFCAALATDNEAFRNPRREDSSPSHGTRDSPTTTPDTTLVSCHHDISIMVNNNITSLHGTATFKGTDIQIQGHSIQHNNVNEAAVALDGRGRGRGAVLRQQRGPRRGGNPRQFVPQREAVVVAVVEYVVVYVAAVRATEGNVEVAVLVEVEVDVVAVVELLPRLAENHDSFVPSCYSRVPVGHKPCCVSALGHTSFLDRHGTVVNTKGAGQQLYAFQQASQAGVTQTSMPQGYLKQPPTFQQAAYTGVRQTSMLQDLQQPPTFQQAAHTGVRQSVHYDISIQCKKTAYSLSRPEHRPATANFFPRQSRRIARQSHRRNFPDCRQCAAESFPWHWLNSNRAFFQQRLDCLLIALDINLKKIIIFLDFYFSQLADTWPRSSVVFLSIFGITGGMRTSRMDDTRHTTADRRDEQFCGVSALLCDDSGNSVEDEESIKQINQQSQWDLKRAEQKMKSTDARKSTFRWREDTIRDAWIQIRAESRPWTVEQFINELSGYNDNSFFENIEQSIKLAEENEDLEDSDDSVDEIRTLISKISSVNWKVKT</sequence>